<dbReference type="Gene3D" id="3.40.50.300">
    <property type="entry name" value="P-loop containing nucleotide triphosphate hydrolases"/>
    <property type="match status" value="2"/>
</dbReference>
<comment type="caution">
    <text evidence="2">The sequence shown here is derived from an EMBL/GenBank/DDBJ whole genome shotgun (WGS) entry which is preliminary data.</text>
</comment>
<feature type="domain" description="DEAD/DEAH-box helicase" evidence="1">
    <location>
        <begin position="46"/>
        <end position="194"/>
    </location>
</feature>
<evidence type="ECO:0000313" key="2">
    <source>
        <dbReference type="EMBL" id="OMJ83383.1"/>
    </source>
</evidence>
<dbReference type="Proteomes" id="UP000187209">
    <property type="component" value="Unassembled WGS sequence"/>
</dbReference>
<gene>
    <name evidence="2" type="ORF">SteCoe_15716</name>
</gene>
<dbReference type="SUPFAM" id="SSF52540">
    <property type="entry name" value="P-loop containing nucleoside triphosphate hydrolases"/>
    <property type="match status" value="1"/>
</dbReference>
<evidence type="ECO:0000313" key="3">
    <source>
        <dbReference type="Proteomes" id="UP000187209"/>
    </source>
</evidence>
<protein>
    <recommendedName>
        <fullName evidence="1">DEAD/DEAH-box helicase domain-containing protein</fullName>
    </recommendedName>
</protein>
<dbReference type="InterPro" id="IPR027417">
    <property type="entry name" value="P-loop_NTPase"/>
</dbReference>
<dbReference type="EMBL" id="MPUH01000306">
    <property type="protein sequence ID" value="OMJ83383.1"/>
    <property type="molecule type" value="Genomic_DNA"/>
</dbReference>
<sequence length="387" mass="45061">MERSSFTIQKDFDFPIHSSYEEMHLKPEVLELIKKSNIESPPLLHQHCLPVLLSNNDVLISSPAATGKSALLNIAIHNLLQRKYKNLQFIILEGKDYLVKETYQKMLNFAYDWDIKYCISDKSTALHEDYVPLKNCQIAIASLFKLYGLLSKARRTYDKVRYVIIDAVNYENQKFPKILDMIKQKAPQAKIWWFTNVIEILEPTAHIIENYMPSILKAIVVSDYVYMTWANHFYIQVQNPEGRLEMTKKLLNQAEDIQTVLFCVEDEILEFYAKSLESYFPRIIRANQGFQISEDILNIFSKGLCNVLICSAKQVFARRIKTNKPTYVIISSPVNKKEYEILTRRSGVKNDDNIFTFVCNNDEIAIVEEVTGCFDINLQKWPRINDE</sequence>
<dbReference type="PANTHER" id="PTHR47958">
    <property type="entry name" value="ATP-DEPENDENT RNA HELICASE DBP3"/>
    <property type="match status" value="1"/>
</dbReference>
<dbReference type="AlphaFoldDB" id="A0A1R2C2X0"/>
<proteinExistence type="predicted"/>
<name>A0A1R2C2X0_9CILI</name>
<reference evidence="2 3" key="1">
    <citation type="submission" date="2016-11" db="EMBL/GenBank/DDBJ databases">
        <title>The macronuclear genome of Stentor coeruleus: a giant cell with tiny introns.</title>
        <authorList>
            <person name="Slabodnick M."/>
            <person name="Ruby J.G."/>
            <person name="Reiff S.B."/>
            <person name="Swart E.C."/>
            <person name="Gosai S."/>
            <person name="Prabakaran S."/>
            <person name="Witkowska E."/>
            <person name="Larue G.E."/>
            <person name="Fisher S."/>
            <person name="Freeman R.M."/>
            <person name="Gunawardena J."/>
            <person name="Chu W."/>
            <person name="Stover N.A."/>
            <person name="Gregory B.D."/>
            <person name="Nowacki M."/>
            <person name="Derisi J."/>
            <person name="Roy S.W."/>
            <person name="Marshall W.F."/>
            <person name="Sood P."/>
        </authorList>
    </citation>
    <scope>NUCLEOTIDE SEQUENCE [LARGE SCALE GENOMIC DNA]</scope>
    <source>
        <strain evidence="2">WM001</strain>
    </source>
</reference>
<dbReference type="GO" id="GO:0005524">
    <property type="term" value="F:ATP binding"/>
    <property type="evidence" value="ECO:0007669"/>
    <property type="project" value="InterPro"/>
</dbReference>
<dbReference type="Pfam" id="PF00270">
    <property type="entry name" value="DEAD"/>
    <property type="match status" value="1"/>
</dbReference>
<organism evidence="2 3">
    <name type="scientific">Stentor coeruleus</name>
    <dbReference type="NCBI Taxonomy" id="5963"/>
    <lineage>
        <taxon>Eukaryota</taxon>
        <taxon>Sar</taxon>
        <taxon>Alveolata</taxon>
        <taxon>Ciliophora</taxon>
        <taxon>Postciliodesmatophora</taxon>
        <taxon>Heterotrichea</taxon>
        <taxon>Heterotrichida</taxon>
        <taxon>Stentoridae</taxon>
        <taxon>Stentor</taxon>
    </lineage>
</organism>
<evidence type="ECO:0000259" key="1">
    <source>
        <dbReference type="Pfam" id="PF00270"/>
    </source>
</evidence>
<keyword evidence="3" id="KW-1185">Reference proteome</keyword>
<dbReference type="GO" id="GO:0003676">
    <property type="term" value="F:nucleic acid binding"/>
    <property type="evidence" value="ECO:0007669"/>
    <property type="project" value="InterPro"/>
</dbReference>
<dbReference type="InterPro" id="IPR011545">
    <property type="entry name" value="DEAD/DEAH_box_helicase_dom"/>
</dbReference>
<accession>A0A1R2C2X0</accession>